<keyword evidence="3" id="KW-0238">DNA-binding</keyword>
<keyword evidence="4" id="KW-0479">Metal-binding</keyword>
<evidence type="ECO:0000313" key="10">
    <source>
        <dbReference type="Proteomes" id="UP001235939"/>
    </source>
</evidence>
<dbReference type="InterPro" id="IPR000477">
    <property type="entry name" value="RT_dom"/>
</dbReference>
<dbReference type="PROSITE" id="PS50158">
    <property type="entry name" value="ZF_CCHC"/>
    <property type="match status" value="1"/>
</dbReference>
<dbReference type="InterPro" id="IPR043128">
    <property type="entry name" value="Rev_trsase/Diguanyl_cyclase"/>
</dbReference>
<dbReference type="InterPro" id="IPR043502">
    <property type="entry name" value="DNA/RNA_pol_sf"/>
</dbReference>
<dbReference type="InterPro" id="IPR041577">
    <property type="entry name" value="RT_RNaseH_2"/>
</dbReference>
<proteinExistence type="predicted"/>
<feature type="region of interest" description="Disordered" evidence="5">
    <location>
        <begin position="2131"/>
        <end position="2176"/>
    </location>
</feature>
<feature type="compositionally biased region" description="Acidic residues" evidence="5">
    <location>
        <begin position="2136"/>
        <end position="2158"/>
    </location>
</feature>
<keyword evidence="10" id="KW-1185">Reference proteome</keyword>
<evidence type="ECO:0000256" key="4">
    <source>
        <dbReference type="PROSITE-ProRule" id="PRU00047"/>
    </source>
</evidence>
<evidence type="ECO:0000256" key="1">
    <source>
        <dbReference type="ARBA" id="ARBA00022670"/>
    </source>
</evidence>
<gene>
    <name evidence="9" type="ORF">LAZ67_11000021</name>
</gene>
<dbReference type="InterPro" id="IPR012337">
    <property type="entry name" value="RNaseH-like_sf"/>
</dbReference>
<dbReference type="CDD" id="cd05481">
    <property type="entry name" value="retropepsin_like_LTR_1"/>
    <property type="match status" value="1"/>
</dbReference>
<dbReference type="PANTHER" id="PTHR37984:SF8">
    <property type="entry name" value="CCHC-TYPE DOMAIN-CONTAINING PROTEIN"/>
    <property type="match status" value="1"/>
</dbReference>
<dbReference type="Gene3D" id="3.30.420.10">
    <property type="entry name" value="Ribonuclease H-like superfamily/Ribonuclease H"/>
    <property type="match status" value="1"/>
</dbReference>
<evidence type="ECO:0000259" key="6">
    <source>
        <dbReference type="PROSITE" id="PS50158"/>
    </source>
</evidence>
<dbReference type="SUPFAM" id="SSF53098">
    <property type="entry name" value="Ribonuclease H-like"/>
    <property type="match status" value="1"/>
</dbReference>
<keyword evidence="4" id="KW-0862">Zinc</keyword>
<dbReference type="InterPro" id="IPR036875">
    <property type="entry name" value="Znf_CCHC_sf"/>
</dbReference>
<dbReference type="InterPro" id="IPR054465">
    <property type="entry name" value="Integrase_p58-like_C"/>
</dbReference>
<dbReference type="Proteomes" id="UP001235939">
    <property type="component" value="Chromosome 11"/>
</dbReference>
<protein>
    <submittedName>
        <fullName evidence="9">K02A2.6-like</fullName>
    </submittedName>
</protein>
<dbReference type="InterPro" id="IPR001878">
    <property type="entry name" value="Znf_CCHC"/>
</dbReference>
<dbReference type="InterPro" id="IPR001584">
    <property type="entry name" value="Integrase_cat-core"/>
</dbReference>
<evidence type="ECO:0000256" key="5">
    <source>
        <dbReference type="SAM" id="MobiDB-lite"/>
    </source>
</evidence>
<reference evidence="9 10" key="1">
    <citation type="submission" date="2022-01" db="EMBL/GenBank/DDBJ databases">
        <title>A chromosomal length assembly of Cordylochernes scorpioides.</title>
        <authorList>
            <person name="Zeh D."/>
            <person name="Zeh J."/>
        </authorList>
    </citation>
    <scope>NUCLEOTIDE SEQUENCE [LARGE SCALE GENOMIC DNA]</scope>
    <source>
        <strain evidence="9">IN4F17</strain>
        <tissue evidence="9">Whole Body</tissue>
    </source>
</reference>
<dbReference type="PROSITE" id="PS50994">
    <property type="entry name" value="INTEGRASE"/>
    <property type="match status" value="1"/>
</dbReference>
<dbReference type="SUPFAM" id="SSF56672">
    <property type="entry name" value="DNA/RNA polymerases"/>
    <property type="match status" value="2"/>
</dbReference>
<dbReference type="EMBL" id="CP092873">
    <property type="protein sequence ID" value="UYV73599.1"/>
    <property type="molecule type" value="Genomic_DNA"/>
</dbReference>
<name>A0ABY6KY98_9ARAC</name>
<dbReference type="PROSITE" id="PS50878">
    <property type="entry name" value="RT_POL"/>
    <property type="match status" value="1"/>
</dbReference>
<dbReference type="Pfam" id="PF22938">
    <property type="entry name" value="Integrase_p58_C"/>
    <property type="match status" value="1"/>
</dbReference>
<feature type="region of interest" description="Disordered" evidence="5">
    <location>
        <begin position="1"/>
        <end position="22"/>
    </location>
</feature>
<dbReference type="SUPFAM" id="SSF57756">
    <property type="entry name" value="Retrovirus zinc finger-like domains"/>
    <property type="match status" value="1"/>
</dbReference>
<dbReference type="PANTHER" id="PTHR37984">
    <property type="entry name" value="PROTEIN CBG26694"/>
    <property type="match status" value="1"/>
</dbReference>
<dbReference type="SUPFAM" id="SSF50630">
    <property type="entry name" value="Acid proteases"/>
    <property type="match status" value="1"/>
</dbReference>
<evidence type="ECO:0000256" key="2">
    <source>
        <dbReference type="ARBA" id="ARBA00022750"/>
    </source>
</evidence>
<keyword evidence="1" id="KW-0645">Protease</keyword>
<feature type="domain" description="Reverse transcriptase" evidence="7">
    <location>
        <begin position="707"/>
        <end position="886"/>
    </location>
</feature>
<evidence type="ECO:0000259" key="7">
    <source>
        <dbReference type="PROSITE" id="PS50878"/>
    </source>
</evidence>
<keyword evidence="2" id="KW-0378">Hydrolase</keyword>
<evidence type="ECO:0000256" key="3">
    <source>
        <dbReference type="ARBA" id="ARBA00023125"/>
    </source>
</evidence>
<organism evidence="9 10">
    <name type="scientific">Cordylochernes scorpioides</name>
    <dbReference type="NCBI Taxonomy" id="51811"/>
    <lineage>
        <taxon>Eukaryota</taxon>
        <taxon>Metazoa</taxon>
        <taxon>Ecdysozoa</taxon>
        <taxon>Arthropoda</taxon>
        <taxon>Chelicerata</taxon>
        <taxon>Arachnida</taxon>
        <taxon>Pseudoscorpiones</taxon>
        <taxon>Cheliferoidea</taxon>
        <taxon>Chernetidae</taxon>
        <taxon>Cordylochernes</taxon>
    </lineage>
</organism>
<sequence>MSCTRSNPPNGYTAENRTSTTLQNRTTSPALERAMVTIAHQDNVLQPTNKLSFISPLQPHHMVESSVGPAPQAANINIGYGETPCFNPEEEDIEDYTWLTASKVPKGDWTKALVRRLPLDGREFIKCRFDPSAALEDVLEALKPCYPRNDGRARSRGIELKKMRRPQSTEDTGKYLMNLITAHATAGEFSPFNSSKEALWALAPKDCLLLAASWSTTRNPEEADFLQAAKFLDETNKWNKARTEAGTTTSWETTTRTAEEWEQKQGRNPRTKTPMEKARRFMLPDGTPRCFTCYQTGHKHWDCPKRRPRGKYNFASNPVVEVSNSVESVPRVFSEVTGNTNRIIFRVKGQPGVNEKQTLNKVPIEKSTLEIGGTAMEKFRWTGMTNFCLITHINETHVGKLIFDSGANVSCIDEGIANALGCARMPSKLLIRGISGSVISNTCTYLEVNIDGFDICGRFTIIPGNGEKIIFGVDILTNYHCKTMFRDESVELYRPKIGRDDHVVELNEEWELERLSTITSDRKNPKQKYCILDDLEIAPRCKTRVKLKGPTVMAGILEPHPDCVRRTGLLIPSVHVSETVSEIFIDVINTRNEPVRLVANSCLLRSGGEIANVSFLSEQVGYSTTATCKYEPQKFDINPELSDSEKIDVLDVLYRNRELFSEEWNKAADIEPYHIKLKANTEPIRQKAYRRSPKERDIIEEQVKEMCEKGVIRKSTSPWASPVVLVKKSDGSYRFCVDYRKVNNVTEKFSYPLLDITDCLDRLAGMKYFSHTDFVSGYWQCPLDETSKPITAFTTGNGLYEFQVLPFGLTGAPGHFERIMDTLLAELKWSECMVYLDDIIVYGRDIREHNVRLTNVLECFRGAGLSLKPSKCRFAYQKLPILGHVVSENGVEPATDKIEAVKEFPIPKNVKQVRSFLGLCGYYRRFIKKLFKDKQTADVSGRNRSFRNLKKKLTEEPILAHFNPDARIEIHTDASIVGLGAVLMQPDNDGFLHPIHYLSRTTSKHESKYGISELECLAIVWALQKLRPYIFGREFKVVTDHSALTWLANVPPLEPLPPATDIWERVGIDHQGPFKKSVEGYEHILTIVDHFSKYAIAIPVKDTKAETTCNALSDNLLYVFGTPKCIISDQGKSFDSSTFRDFTRLYGIKHIMASAAHPQTNGLCEKLNGIIKNGIRVSLEDDHAEWPRFVKTATFAYNSSIQSSTQVTPHKLIFGVEPRTSLDVGLPTVDEPVKTYDEYVTNRILENERLKKIADENYRDRTMMTKCQYDLANRDRFRKFEVGDLVLLESSRRKPGKTEKFLPKYVGPYIITDRIKETTYRLRPQDGRNENRATVNVLNFADLCKIMQDGNPSLKPSYIKLRCYGGEILKPRGQIKINCSHQSKQHPIVFQVIDHWEKPILSAETCQKLNLIEIKADLCKIESTWTKQNNLLDKYKDIFEGIGCLQGEYKLETDPTIKPIKQAPRRVPITLRKELKEKLIDMEKKNIIAKVDYPTDWISNLVLVKSTKKLRICIDPRELNVALKRAEYPIPTIEEIIPNLQNAKIFTVVDTKDGFWNVKLSDESSNLTTFWNPFGIYKFLRMPFGLKTASEEYQRRLYEIFQGLEGIEIIADDILILGKGDSYEEALKDHDRNLENLFKTARQANLKFNINKVKLRLKEVKYLGHIITPHGLKPDPEKVKALKEMPHPESITELKSFLGFATYLCKFMPNISMISGPLRKLTMKNSTWSWRKNHQAAFEQIKDLASKAPILRYFDADKSIAIQCDASKHGLGATLLQESQPIIFASRSLSKTEQNYAQIEKECLAIVFACERFHQCILGKCQVIVQTDHKPLLKTMNIKKEATTQVGSFFVQHLPRNPSMFSGEGVKDPRSWLKGYERVAKHNQWDETLCLANTWTEFMSQLENVFGKNESSRLRAEKILKTRAQLKGESTEYYIQNVLRLCKEVDPKMNEEDKISHLMKGIAEELYQALLPRDVHNTEQFFTECRRIESLHYKRVTPTKYERLPNVASLSDHDDRADLSSMIRQIVREEVQRALGSTREEPKISTIEDMVKEEIGRTLAPISKPRRSSPQKERPREFYNNRYKEKLMRRYFGPYKVTRKISDVTYEFETFGNQQGRRKTKDLVHICRMKPYLNPEDQEDQLEEDPEDDSTNFQEEDIPTERTQQPQTREEISGPIIRSRALRLRI</sequence>
<feature type="region of interest" description="Disordered" evidence="5">
    <location>
        <begin position="244"/>
        <end position="271"/>
    </location>
</feature>
<evidence type="ECO:0000313" key="9">
    <source>
        <dbReference type="EMBL" id="UYV73599.1"/>
    </source>
</evidence>
<evidence type="ECO:0000259" key="8">
    <source>
        <dbReference type="PROSITE" id="PS50994"/>
    </source>
</evidence>
<accession>A0ABY6KY98</accession>
<dbReference type="CDD" id="cd01647">
    <property type="entry name" value="RT_LTR"/>
    <property type="match status" value="2"/>
</dbReference>
<dbReference type="Gene3D" id="3.30.70.270">
    <property type="match status" value="4"/>
</dbReference>
<dbReference type="CDD" id="cd00303">
    <property type="entry name" value="retropepsin_like"/>
    <property type="match status" value="1"/>
</dbReference>
<dbReference type="InterPro" id="IPR021109">
    <property type="entry name" value="Peptidase_aspartic_dom_sf"/>
</dbReference>
<dbReference type="Pfam" id="PF00665">
    <property type="entry name" value="rve"/>
    <property type="match status" value="1"/>
</dbReference>
<dbReference type="Pfam" id="PF17919">
    <property type="entry name" value="RT_RNaseH_2"/>
    <property type="match status" value="2"/>
</dbReference>
<dbReference type="Pfam" id="PF00078">
    <property type="entry name" value="RVT_1"/>
    <property type="match status" value="2"/>
</dbReference>
<dbReference type="Gene3D" id="3.10.10.10">
    <property type="entry name" value="HIV Type 1 Reverse Transcriptase, subunit A, domain 1"/>
    <property type="match status" value="2"/>
</dbReference>
<dbReference type="InterPro" id="IPR050951">
    <property type="entry name" value="Retrovirus_Pol_polyprotein"/>
</dbReference>
<feature type="compositionally biased region" description="Low complexity" evidence="5">
    <location>
        <begin position="244"/>
        <end position="256"/>
    </location>
</feature>
<dbReference type="CDD" id="cd09274">
    <property type="entry name" value="RNase_HI_RT_Ty3"/>
    <property type="match status" value="2"/>
</dbReference>
<dbReference type="Gene3D" id="2.40.70.10">
    <property type="entry name" value="Acid Proteases"/>
    <property type="match status" value="1"/>
</dbReference>
<feature type="region of interest" description="Disordered" evidence="5">
    <location>
        <begin position="2057"/>
        <end position="2077"/>
    </location>
</feature>
<feature type="domain" description="CCHC-type" evidence="6">
    <location>
        <begin position="289"/>
        <end position="305"/>
    </location>
</feature>
<feature type="domain" description="Integrase catalytic" evidence="8">
    <location>
        <begin position="1054"/>
        <end position="1217"/>
    </location>
</feature>
<keyword evidence="2" id="KW-0064">Aspartyl protease</keyword>
<keyword evidence="4" id="KW-0863">Zinc-finger</keyword>
<dbReference type="InterPro" id="IPR036397">
    <property type="entry name" value="RNaseH_sf"/>
</dbReference>